<dbReference type="RefSeq" id="WP_257560108.1">
    <property type="nucleotide sequence ID" value="NZ_JANKBY010000024.1"/>
</dbReference>
<evidence type="ECO:0000313" key="3">
    <source>
        <dbReference type="Proteomes" id="UP001140817"/>
    </source>
</evidence>
<feature type="domain" description="HTH cro/C1-type" evidence="1">
    <location>
        <begin position="10"/>
        <end position="66"/>
    </location>
</feature>
<gene>
    <name evidence="2" type="ORF">NSA58_03700</name>
</gene>
<proteinExistence type="predicted"/>
<organism evidence="2 3">
    <name type="scientific">Terrisporobacter muris</name>
    <dbReference type="NCBI Taxonomy" id="2963284"/>
    <lineage>
        <taxon>Bacteria</taxon>
        <taxon>Bacillati</taxon>
        <taxon>Bacillota</taxon>
        <taxon>Clostridia</taxon>
        <taxon>Peptostreptococcales</taxon>
        <taxon>Peptostreptococcaceae</taxon>
        <taxon>Terrisporobacter</taxon>
    </lineage>
</organism>
<comment type="caution">
    <text evidence="2">The sequence shown here is derived from an EMBL/GenBank/DDBJ whole genome shotgun (WGS) entry which is preliminary data.</text>
</comment>
<dbReference type="EMBL" id="JANKBY010000024">
    <property type="protein sequence ID" value="MCR1821885.1"/>
    <property type="molecule type" value="Genomic_DNA"/>
</dbReference>
<accession>A0A9X2M8G8</accession>
<dbReference type="CDD" id="cd00093">
    <property type="entry name" value="HTH_XRE"/>
    <property type="match status" value="1"/>
</dbReference>
<dbReference type="InterPro" id="IPR001387">
    <property type="entry name" value="Cro/C1-type_HTH"/>
</dbReference>
<evidence type="ECO:0000313" key="2">
    <source>
        <dbReference type="EMBL" id="MCR1821885.1"/>
    </source>
</evidence>
<dbReference type="Pfam" id="PF01381">
    <property type="entry name" value="HTH_3"/>
    <property type="match status" value="1"/>
</dbReference>
<dbReference type="SUPFAM" id="SSF47413">
    <property type="entry name" value="lambda repressor-like DNA-binding domains"/>
    <property type="match status" value="1"/>
</dbReference>
<keyword evidence="3" id="KW-1185">Reference proteome</keyword>
<evidence type="ECO:0000259" key="1">
    <source>
        <dbReference type="PROSITE" id="PS50943"/>
    </source>
</evidence>
<name>A0A9X2M8G8_9FIRM</name>
<dbReference type="InterPro" id="IPR010982">
    <property type="entry name" value="Lambda_DNA-bd_dom_sf"/>
</dbReference>
<dbReference type="GO" id="GO:0003677">
    <property type="term" value="F:DNA binding"/>
    <property type="evidence" value="ECO:0007669"/>
    <property type="project" value="InterPro"/>
</dbReference>
<dbReference type="Proteomes" id="UP001140817">
    <property type="component" value="Unassembled WGS sequence"/>
</dbReference>
<dbReference type="PROSITE" id="PS50943">
    <property type="entry name" value="HTH_CROC1"/>
    <property type="match status" value="1"/>
</dbReference>
<reference evidence="2" key="1">
    <citation type="submission" date="2022-07" db="EMBL/GenBank/DDBJ databases">
        <title>Enhanced cultured diversity of the mouse gut microbiota enables custom-made synthetic communities.</title>
        <authorList>
            <person name="Afrizal A."/>
        </authorList>
    </citation>
    <scope>NUCLEOTIDE SEQUENCE</scope>
    <source>
        <strain evidence="2">DSM 29186</strain>
    </source>
</reference>
<protein>
    <submittedName>
        <fullName evidence="2">Helix-turn-helix domain-containing protein</fullName>
    </submittedName>
</protein>
<dbReference type="AlphaFoldDB" id="A0A9X2M8G8"/>
<sequence>MRSYMVSENLKAFKEAYKLNNRKLAKLLKISPVLIGNILNTGYSNSLRVDTVKRIADYLDVTIDTLLYQKIEFNYIGVK</sequence>
<dbReference type="Gene3D" id="1.10.260.40">
    <property type="entry name" value="lambda repressor-like DNA-binding domains"/>
    <property type="match status" value="1"/>
</dbReference>
<dbReference type="SMART" id="SM00530">
    <property type="entry name" value="HTH_XRE"/>
    <property type="match status" value="1"/>
</dbReference>